<accession>A0AAV6INC5</accession>
<sequence length="204" mass="22782">MSSFNDNMISDGNIHSFDMKTQDVDCGLVEGYRLSKYPVIGFQSTQKNFFLNQLCFIWRVTTSALSPSKISLKVAPKFAAPSFKFRAKVGSRLFRCKVVEVLEDQGKTLDATLSSSDDVHLKMLASVPVFAGAGDTNFLQYDFIWYPEFFESQDGLQMYIFIKSMAGSSEYSENPNPKVKLEVPDSMKGAFGSSSFNYARLGIS</sequence>
<proteinExistence type="predicted"/>
<reference evidence="1" key="1">
    <citation type="submission" date="2020-08" db="EMBL/GenBank/DDBJ databases">
        <title>Plant Genome Project.</title>
        <authorList>
            <person name="Zhang R.-G."/>
        </authorList>
    </citation>
    <scope>NUCLEOTIDE SEQUENCE</scope>
    <source>
        <strain evidence="1">WSP0</strain>
        <tissue evidence="1">Leaf</tissue>
    </source>
</reference>
<name>A0AAV6INC5_9ERIC</name>
<protein>
    <submittedName>
        <fullName evidence="1">Uncharacterized protein</fullName>
    </submittedName>
</protein>
<gene>
    <name evidence="1" type="ORF">RHGRI_030519</name>
</gene>
<organism evidence="1 2">
    <name type="scientific">Rhododendron griersonianum</name>
    <dbReference type="NCBI Taxonomy" id="479676"/>
    <lineage>
        <taxon>Eukaryota</taxon>
        <taxon>Viridiplantae</taxon>
        <taxon>Streptophyta</taxon>
        <taxon>Embryophyta</taxon>
        <taxon>Tracheophyta</taxon>
        <taxon>Spermatophyta</taxon>
        <taxon>Magnoliopsida</taxon>
        <taxon>eudicotyledons</taxon>
        <taxon>Gunneridae</taxon>
        <taxon>Pentapetalae</taxon>
        <taxon>asterids</taxon>
        <taxon>Ericales</taxon>
        <taxon>Ericaceae</taxon>
        <taxon>Ericoideae</taxon>
        <taxon>Rhodoreae</taxon>
        <taxon>Rhododendron</taxon>
    </lineage>
</organism>
<comment type="caution">
    <text evidence="1">The sequence shown here is derived from an EMBL/GenBank/DDBJ whole genome shotgun (WGS) entry which is preliminary data.</text>
</comment>
<dbReference type="EMBL" id="JACTNZ010000010">
    <property type="protein sequence ID" value="KAG5530172.1"/>
    <property type="molecule type" value="Genomic_DNA"/>
</dbReference>
<evidence type="ECO:0000313" key="2">
    <source>
        <dbReference type="Proteomes" id="UP000823749"/>
    </source>
</evidence>
<dbReference type="AlphaFoldDB" id="A0AAV6INC5"/>
<dbReference type="Proteomes" id="UP000823749">
    <property type="component" value="Chromosome 10"/>
</dbReference>
<keyword evidence="2" id="KW-1185">Reference proteome</keyword>
<evidence type="ECO:0000313" key="1">
    <source>
        <dbReference type="EMBL" id="KAG5530172.1"/>
    </source>
</evidence>